<protein>
    <submittedName>
        <fullName evidence="1">Uncharacterized protein</fullName>
    </submittedName>
</protein>
<dbReference type="VEuPathDB" id="VectorBase:AQUA016683"/>
<sequence length="39" mass="4373">MAAAVETAAKPIEAIRLEEPTLPKLVRPRVSRRYPQNPC</sequence>
<dbReference type="Proteomes" id="UP000076407">
    <property type="component" value="Unassembled WGS sequence"/>
</dbReference>
<accession>A0A2C9H870</accession>
<keyword evidence="2" id="KW-1185">Reference proteome</keyword>
<evidence type="ECO:0000313" key="1">
    <source>
        <dbReference type="EnsemblMetazoa" id="AQUA016683-PA"/>
    </source>
</evidence>
<dbReference type="EnsemblMetazoa" id="AQUA016683-RA">
    <property type="protein sequence ID" value="AQUA016683-PA"/>
    <property type="gene ID" value="AQUA016683"/>
</dbReference>
<organism evidence="1 2">
    <name type="scientific">Anopheles quadriannulatus</name>
    <name type="common">Mosquito</name>
    <dbReference type="NCBI Taxonomy" id="34691"/>
    <lineage>
        <taxon>Eukaryota</taxon>
        <taxon>Metazoa</taxon>
        <taxon>Ecdysozoa</taxon>
        <taxon>Arthropoda</taxon>
        <taxon>Hexapoda</taxon>
        <taxon>Insecta</taxon>
        <taxon>Pterygota</taxon>
        <taxon>Neoptera</taxon>
        <taxon>Endopterygota</taxon>
        <taxon>Diptera</taxon>
        <taxon>Nematocera</taxon>
        <taxon>Culicoidea</taxon>
        <taxon>Culicidae</taxon>
        <taxon>Anophelinae</taxon>
        <taxon>Anopheles</taxon>
    </lineage>
</organism>
<proteinExistence type="predicted"/>
<reference evidence="1" key="1">
    <citation type="submission" date="2020-05" db="UniProtKB">
        <authorList>
            <consortium name="EnsemblMetazoa"/>
        </authorList>
    </citation>
    <scope>IDENTIFICATION</scope>
    <source>
        <strain evidence="1">SANGQUA</strain>
    </source>
</reference>
<dbReference type="AlphaFoldDB" id="A0A2C9H870"/>
<evidence type="ECO:0000313" key="2">
    <source>
        <dbReference type="Proteomes" id="UP000076407"/>
    </source>
</evidence>
<name>A0A2C9H870_ANOQN</name>